<accession>A0A1W2AU76</accession>
<proteinExistence type="predicted"/>
<evidence type="ECO:0000313" key="2">
    <source>
        <dbReference type="Proteomes" id="UP000192738"/>
    </source>
</evidence>
<dbReference type="Proteomes" id="UP000192738">
    <property type="component" value="Unassembled WGS sequence"/>
</dbReference>
<reference evidence="1 2" key="1">
    <citation type="submission" date="2017-04" db="EMBL/GenBank/DDBJ databases">
        <authorList>
            <person name="Afonso C.L."/>
            <person name="Miller P.J."/>
            <person name="Scott M.A."/>
            <person name="Spackman E."/>
            <person name="Goraichik I."/>
            <person name="Dimitrov K.M."/>
            <person name="Suarez D.L."/>
            <person name="Swayne D.E."/>
        </authorList>
    </citation>
    <scope>NUCLEOTIDE SEQUENCE [LARGE SCALE GENOMIC DNA]</scope>
    <source>
        <strain evidence="1 2">DSM 5090</strain>
    </source>
</reference>
<dbReference type="RefSeq" id="WP_084575338.1">
    <property type="nucleotide sequence ID" value="NZ_CP155572.1"/>
</dbReference>
<evidence type="ECO:0000313" key="1">
    <source>
        <dbReference type="EMBL" id="SMC64246.1"/>
    </source>
</evidence>
<name>A0A1W2AU76_9FIRM</name>
<dbReference type="EMBL" id="FWXI01000006">
    <property type="protein sequence ID" value="SMC64246.1"/>
    <property type="molecule type" value="Genomic_DNA"/>
</dbReference>
<sequence length="63" mass="6981">MATPSEITRDIVVALIQSGSIARPPIDNESVTSLSESNQCMVTEINKIFNLIYQNIKDLSDKK</sequence>
<keyword evidence="2" id="KW-1185">Reference proteome</keyword>
<dbReference type="AlphaFoldDB" id="A0A1W2AU76"/>
<gene>
    <name evidence="1" type="ORF">SAMN04488500_106125</name>
</gene>
<protein>
    <submittedName>
        <fullName evidence="1">Uncharacterized protein</fullName>
    </submittedName>
</protein>
<organism evidence="1 2">
    <name type="scientific">Sporomusa malonica</name>
    <dbReference type="NCBI Taxonomy" id="112901"/>
    <lineage>
        <taxon>Bacteria</taxon>
        <taxon>Bacillati</taxon>
        <taxon>Bacillota</taxon>
        <taxon>Negativicutes</taxon>
        <taxon>Selenomonadales</taxon>
        <taxon>Sporomusaceae</taxon>
        <taxon>Sporomusa</taxon>
    </lineage>
</organism>